<feature type="chain" id="PRO_5045927973" description="Secreted protein" evidence="2">
    <location>
        <begin position="27"/>
        <end position="76"/>
    </location>
</feature>
<organism evidence="3 4">
    <name type="scientific">Streptomyces fimbriatus</name>
    <dbReference type="NCBI Taxonomy" id="68197"/>
    <lineage>
        <taxon>Bacteria</taxon>
        <taxon>Bacillati</taxon>
        <taxon>Actinomycetota</taxon>
        <taxon>Actinomycetes</taxon>
        <taxon>Kitasatosporales</taxon>
        <taxon>Streptomycetaceae</taxon>
        <taxon>Streptomyces</taxon>
    </lineage>
</organism>
<reference evidence="4" key="1">
    <citation type="journal article" date="2019" name="Int. J. Syst. Evol. Microbiol.">
        <title>The Global Catalogue of Microorganisms (GCM) 10K type strain sequencing project: providing services to taxonomists for standard genome sequencing and annotation.</title>
        <authorList>
            <consortium name="The Broad Institute Genomics Platform"/>
            <consortium name="The Broad Institute Genome Sequencing Center for Infectious Disease"/>
            <person name="Wu L."/>
            <person name="Ma J."/>
        </authorList>
    </citation>
    <scope>NUCLEOTIDE SEQUENCE [LARGE SCALE GENOMIC DNA]</scope>
    <source>
        <strain evidence="4">CCM 8479</strain>
    </source>
</reference>
<dbReference type="RefSeq" id="WP_344646213.1">
    <property type="nucleotide sequence ID" value="NZ_BAAASS010000033.1"/>
</dbReference>
<evidence type="ECO:0000256" key="2">
    <source>
        <dbReference type="SAM" id="SignalP"/>
    </source>
</evidence>
<dbReference type="Proteomes" id="UP001596156">
    <property type="component" value="Unassembled WGS sequence"/>
</dbReference>
<sequence>MINTHRMLTALVLAGAALTTAGTAHADAPDSTSGRTTSQATSAGVQGGGEGLLGKAGETLAPLASLLGLNKGGQPG</sequence>
<feature type="signal peptide" evidence="2">
    <location>
        <begin position="1"/>
        <end position="26"/>
    </location>
</feature>
<name>A0ABW0DK51_STRFI</name>
<evidence type="ECO:0000313" key="3">
    <source>
        <dbReference type="EMBL" id="MFC5229686.1"/>
    </source>
</evidence>
<gene>
    <name evidence="3" type="ORF">ACFPN6_35025</name>
</gene>
<dbReference type="EMBL" id="JBHSKL010000054">
    <property type="protein sequence ID" value="MFC5229686.1"/>
    <property type="molecule type" value="Genomic_DNA"/>
</dbReference>
<proteinExistence type="predicted"/>
<evidence type="ECO:0000256" key="1">
    <source>
        <dbReference type="SAM" id="MobiDB-lite"/>
    </source>
</evidence>
<evidence type="ECO:0000313" key="4">
    <source>
        <dbReference type="Proteomes" id="UP001596156"/>
    </source>
</evidence>
<feature type="compositionally biased region" description="Polar residues" evidence="1">
    <location>
        <begin position="30"/>
        <end position="42"/>
    </location>
</feature>
<keyword evidence="4" id="KW-1185">Reference proteome</keyword>
<feature type="region of interest" description="Disordered" evidence="1">
    <location>
        <begin position="22"/>
        <end position="53"/>
    </location>
</feature>
<keyword evidence="2" id="KW-0732">Signal</keyword>
<accession>A0ABW0DK51</accession>
<comment type="caution">
    <text evidence="3">The sequence shown here is derived from an EMBL/GenBank/DDBJ whole genome shotgun (WGS) entry which is preliminary data.</text>
</comment>
<protein>
    <recommendedName>
        <fullName evidence="5">Secreted protein</fullName>
    </recommendedName>
</protein>
<evidence type="ECO:0008006" key="5">
    <source>
        <dbReference type="Google" id="ProtNLM"/>
    </source>
</evidence>